<keyword evidence="1" id="KW-1185">Reference proteome</keyword>
<sequence>MKNRNIQVKGIDISCSWEAYVYNHELNITVQQYLWIVHGIVLNFPSLPLIIGTNNNGELKYYPMELLDIQASEIYKYYPIELLDINSSEFITLEINNSKTFVYTTLPKSNVWGGRLRYR</sequence>
<accession>A0A914QNF2</accession>
<dbReference type="Proteomes" id="UP000887578">
    <property type="component" value="Unplaced"/>
</dbReference>
<name>A0A914QNF2_9BILA</name>
<evidence type="ECO:0000313" key="2">
    <source>
        <dbReference type="WBParaSite" id="PDA_v2.g31477.t1"/>
    </source>
</evidence>
<dbReference type="WBParaSite" id="PDA_v2.g31477.t1">
    <property type="protein sequence ID" value="PDA_v2.g31477.t1"/>
    <property type="gene ID" value="PDA_v2.g31477"/>
</dbReference>
<evidence type="ECO:0000313" key="1">
    <source>
        <dbReference type="Proteomes" id="UP000887578"/>
    </source>
</evidence>
<protein>
    <submittedName>
        <fullName evidence="2">PAZ domain-containing protein</fullName>
    </submittedName>
</protein>
<organism evidence="1 2">
    <name type="scientific">Panagrolaimus davidi</name>
    <dbReference type="NCBI Taxonomy" id="227884"/>
    <lineage>
        <taxon>Eukaryota</taxon>
        <taxon>Metazoa</taxon>
        <taxon>Ecdysozoa</taxon>
        <taxon>Nematoda</taxon>
        <taxon>Chromadorea</taxon>
        <taxon>Rhabditida</taxon>
        <taxon>Tylenchina</taxon>
        <taxon>Panagrolaimomorpha</taxon>
        <taxon>Panagrolaimoidea</taxon>
        <taxon>Panagrolaimidae</taxon>
        <taxon>Panagrolaimus</taxon>
    </lineage>
</organism>
<dbReference type="Gene3D" id="2.170.260.10">
    <property type="entry name" value="paz domain"/>
    <property type="match status" value="1"/>
</dbReference>
<reference evidence="2" key="1">
    <citation type="submission" date="2022-11" db="UniProtKB">
        <authorList>
            <consortium name="WormBaseParasite"/>
        </authorList>
    </citation>
    <scope>IDENTIFICATION</scope>
</reference>
<proteinExistence type="predicted"/>
<dbReference type="SUPFAM" id="SSF101690">
    <property type="entry name" value="PAZ domain"/>
    <property type="match status" value="1"/>
</dbReference>
<dbReference type="InterPro" id="IPR036085">
    <property type="entry name" value="PAZ_dom_sf"/>
</dbReference>
<dbReference type="AlphaFoldDB" id="A0A914QNF2"/>